<evidence type="ECO:0000259" key="1">
    <source>
        <dbReference type="Pfam" id="PF00085"/>
    </source>
</evidence>
<keyword evidence="3" id="KW-1185">Reference proteome</keyword>
<dbReference type="OrthoDB" id="2121326at2759"/>
<dbReference type="Pfam" id="PF00085">
    <property type="entry name" value="Thioredoxin"/>
    <property type="match status" value="1"/>
</dbReference>
<comment type="caution">
    <text evidence="2">The sequence shown here is derived from an EMBL/GenBank/DDBJ whole genome shotgun (WGS) entry which is preliminary data.</text>
</comment>
<dbReference type="InterPro" id="IPR013766">
    <property type="entry name" value="Thioredoxin_domain"/>
</dbReference>
<dbReference type="EMBL" id="MCFF01000023">
    <property type="protein sequence ID" value="ORZ13442.1"/>
    <property type="molecule type" value="Genomic_DNA"/>
</dbReference>
<sequence length="110" mass="12499">MSNIMTINNMEDLNSALDAHTKILLGFYSEDSEESKAIDHQFNQFSKNPRCSAIKFIKINVNQLQEVQKRYEITTTPTVLALSNRDLIGQCEGIKELEGLPKLITQLELD</sequence>
<dbReference type="SUPFAM" id="SSF52833">
    <property type="entry name" value="Thioredoxin-like"/>
    <property type="match status" value="1"/>
</dbReference>
<dbReference type="InParanoid" id="A0A1Y2GPI2"/>
<proteinExistence type="predicted"/>
<dbReference type="GeneID" id="33566374"/>
<gene>
    <name evidence="2" type="ORF">BCR41DRAFT_355778</name>
</gene>
<dbReference type="Proteomes" id="UP000193648">
    <property type="component" value="Unassembled WGS sequence"/>
</dbReference>
<dbReference type="RefSeq" id="XP_021880523.1">
    <property type="nucleotide sequence ID" value="XM_022024530.1"/>
</dbReference>
<name>A0A1Y2GPI2_9FUNG</name>
<feature type="domain" description="Thioredoxin" evidence="1">
    <location>
        <begin position="11"/>
        <end position="105"/>
    </location>
</feature>
<evidence type="ECO:0000313" key="2">
    <source>
        <dbReference type="EMBL" id="ORZ13442.1"/>
    </source>
</evidence>
<dbReference type="InterPro" id="IPR036249">
    <property type="entry name" value="Thioredoxin-like_sf"/>
</dbReference>
<protein>
    <recommendedName>
        <fullName evidence="1">Thioredoxin domain-containing protein</fullName>
    </recommendedName>
</protein>
<accession>A0A1Y2GPI2</accession>
<dbReference type="CDD" id="cd02947">
    <property type="entry name" value="TRX_family"/>
    <property type="match status" value="1"/>
</dbReference>
<organism evidence="2 3">
    <name type="scientific">Lobosporangium transversale</name>
    <dbReference type="NCBI Taxonomy" id="64571"/>
    <lineage>
        <taxon>Eukaryota</taxon>
        <taxon>Fungi</taxon>
        <taxon>Fungi incertae sedis</taxon>
        <taxon>Mucoromycota</taxon>
        <taxon>Mortierellomycotina</taxon>
        <taxon>Mortierellomycetes</taxon>
        <taxon>Mortierellales</taxon>
        <taxon>Mortierellaceae</taxon>
        <taxon>Lobosporangium</taxon>
    </lineage>
</organism>
<dbReference type="Gene3D" id="3.40.30.10">
    <property type="entry name" value="Glutaredoxin"/>
    <property type="match status" value="1"/>
</dbReference>
<reference evidence="2 3" key="1">
    <citation type="submission" date="2016-07" db="EMBL/GenBank/DDBJ databases">
        <title>Pervasive Adenine N6-methylation of Active Genes in Fungi.</title>
        <authorList>
            <consortium name="DOE Joint Genome Institute"/>
            <person name="Mondo S.J."/>
            <person name="Dannebaum R.O."/>
            <person name="Kuo R.C."/>
            <person name="Labutti K."/>
            <person name="Haridas S."/>
            <person name="Kuo A."/>
            <person name="Salamov A."/>
            <person name="Ahrendt S.R."/>
            <person name="Lipzen A."/>
            <person name="Sullivan W."/>
            <person name="Andreopoulos W.B."/>
            <person name="Clum A."/>
            <person name="Lindquist E."/>
            <person name="Daum C."/>
            <person name="Ramamoorthy G.K."/>
            <person name="Gryganskyi A."/>
            <person name="Culley D."/>
            <person name="Magnuson J.K."/>
            <person name="James T.Y."/>
            <person name="O'Malley M.A."/>
            <person name="Stajich J.E."/>
            <person name="Spatafora J.W."/>
            <person name="Visel A."/>
            <person name="Grigoriev I.V."/>
        </authorList>
    </citation>
    <scope>NUCLEOTIDE SEQUENCE [LARGE SCALE GENOMIC DNA]</scope>
    <source>
        <strain evidence="2 3">NRRL 3116</strain>
    </source>
</reference>
<dbReference type="AlphaFoldDB" id="A0A1Y2GPI2"/>
<evidence type="ECO:0000313" key="3">
    <source>
        <dbReference type="Proteomes" id="UP000193648"/>
    </source>
</evidence>